<reference evidence="2" key="1">
    <citation type="journal article" date="2020" name="Fungal Divers.">
        <title>Resolving the Mortierellaceae phylogeny through synthesis of multi-gene phylogenetics and phylogenomics.</title>
        <authorList>
            <person name="Vandepol N."/>
            <person name="Liber J."/>
            <person name="Desiro A."/>
            <person name="Na H."/>
            <person name="Kennedy M."/>
            <person name="Barry K."/>
            <person name="Grigoriev I.V."/>
            <person name="Miller A.N."/>
            <person name="O'Donnell K."/>
            <person name="Stajich J.E."/>
            <person name="Bonito G."/>
        </authorList>
    </citation>
    <scope>NUCLEOTIDE SEQUENCE</scope>
    <source>
        <strain evidence="2">NRRL 2769</strain>
    </source>
</reference>
<feature type="region of interest" description="Disordered" evidence="1">
    <location>
        <begin position="1"/>
        <end position="139"/>
    </location>
</feature>
<feature type="compositionally biased region" description="Low complexity" evidence="1">
    <location>
        <begin position="95"/>
        <end position="108"/>
    </location>
</feature>
<accession>A0A9P6MR07</accession>
<feature type="region of interest" description="Disordered" evidence="1">
    <location>
        <begin position="1435"/>
        <end position="1468"/>
    </location>
</feature>
<feature type="compositionally biased region" description="Acidic residues" evidence="1">
    <location>
        <begin position="1443"/>
        <end position="1468"/>
    </location>
</feature>
<dbReference type="Proteomes" id="UP000703661">
    <property type="component" value="Unassembled WGS sequence"/>
</dbReference>
<feature type="region of interest" description="Disordered" evidence="1">
    <location>
        <begin position="1529"/>
        <end position="1592"/>
    </location>
</feature>
<evidence type="ECO:0000313" key="3">
    <source>
        <dbReference type="Proteomes" id="UP000703661"/>
    </source>
</evidence>
<feature type="compositionally biased region" description="Basic residues" evidence="1">
    <location>
        <begin position="126"/>
        <end position="137"/>
    </location>
</feature>
<evidence type="ECO:0000256" key="1">
    <source>
        <dbReference type="SAM" id="MobiDB-lite"/>
    </source>
</evidence>
<feature type="compositionally biased region" description="Basic residues" evidence="1">
    <location>
        <begin position="1536"/>
        <end position="1546"/>
    </location>
</feature>
<proteinExistence type="predicted"/>
<protein>
    <submittedName>
        <fullName evidence="2">Uncharacterized protein</fullName>
    </submittedName>
</protein>
<keyword evidence="3" id="KW-1185">Reference proteome</keyword>
<feature type="compositionally biased region" description="Low complexity" evidence="1">
    <location>
        <begin position="37"/>
        <end position="63"/>
    </location>
</feature>
<name>A0A9P6MR07_9FUNG</name>
<evidence type="ECO:0000313" key="2">
    <source>
        <dbReference type="EMBL" id="KAG0010666.1"/>
    </source>
</evidence>
<organism evidence="2 3">
    <name type="scientific">Entomortierella chlamydospora</name>
    <dbReference type="NCBI Taxonomy" id="101097"/>
    <lineage>
        <taxon>Eukaryota</taxon>
        <taxon>Fungi</taxon>
        <taxon>Fungi incertae sedis</taxon>
        <taxon>Mucoromycota</taxon>
        <taxon>Mortierellomycotina</taxon>
        <taxon>Mortierellomycetes</taxon>
        <taxon>Mortierellales</taxon>
        <taxon>Mortierellaceae</taxon>
        <taxon>Entomortierella</taxon>
    </lineage>
</organism>
<dbReference type="EMBL" id="JAAAID010001289">
    <property type="protein sequence ID" value="KAG0010666.1"/>
    <property type="molecule type" value="Genomic_DNA"/>
</dbReference>
<comment type="caution">
    <text evidence="2">The sequence shown here is derived from an EMBL/GenBank/DDBJ whole genome shotgun (WGS) entry which is preliminary data.</text>
</comment>
<gene>
    <name evidence="2" type="ORF">BGZ80_001272</name>
</gene>
<sequence length="1592" mass="183671">MTKISSKNTEQHAPGKVSTGSEHHKTEMSSSTKPKGSSKAHAQSASSSSPTSSSSLQDQQQNSGAHGHGRRNNQTSMEPDDGINSGDDFGEQELANQNNAPTNTAPTTITGSSTVAPAVTTEIPRQRKKTGPKRPRLKTYLGRPYMSRPVYDVLRKFQKDAKVTDQTLSRLRELSRLRQNTCLDDGIKGRARFHNNVYTEAEDEKKIRNALSNRDNSIWNGHESDSGSIAESDSAPSNNDDDDEGFDEHGSEPKTTISTTGLKDAAILELFSKRIKTGLPRGSGSDYKSILRNQYPKEKWYNRFKSEDHVNIQDMCFQEKSPYRSVDYNHRYDWMHPKARLRVLNTDLQIQINRLRAILKQQFTFVNYYSQSCCSECVGIEAEGDSEDEEPYLTCPSCFGNMIDMKEREEIHQKIIAKAESEITKLENTKKIIAEPIMFQTRCHWCGIKLPDVKNYSNLLSHARVDIEGVGSLPCIYEFDHEQKRLCLHCAAECGALLKEKRRFQRLYELSSITLPRGCNNCGVRESVEFRPSFDLTGETCVVCSEFKRHYGLDPDPPGFLESEAEFLSAALIENTDQAGIHWDRIANNPYANPQFEYTSYGLLNRWIHSRKTKDASALSTYILLQHNHLTRRSQDWELYTCTAKNPTQAALYFARFVSLYKKRPTTYLYIRQLEDWNIPEPRGDEWEDLSYGLQTFEQLKNRIRRSVLQSSPKSSQSEPKEVDSSPATGMGEKAAPPTTEEGEKTIPPTAEIGKKTTLPTAIMGKKTVPTTAEMGEKISPPMEPTDSVKDEMADDYEFARRTIGESVKRTLAAFKQGHDGSDYDPTAKMTRFNRWKSRMKSELGPENKEMINQLHWDKAEDVRDFREYRMILKFIYSYVFEREDLFYSARRLLRKDRLRKYRPTFEGFKRLCRMSRAEVMFRKIPKLMREFGGNVQAIAGYVPLNPPEYKSRDLPAWAHENARDIVLKTVADNRLLYIYHRHLQYLEYEAKKIFSGPSLFDDEATARRNKRLVYDRAEKYKAEAEETARKIYKLSQGPGRAPRTYLDCLQLAQEIVYKDHKHFNRQNPDVRRMASGDFIHINPKEKVYIPLLYALKMLRPNTLRTLSGPRPDLSDEKDPIQRLFLETITEIDNHRISHSRPAAAVSRDVFYEDEFEGRPTFPKKTDLPSPWDTRWNPSGEYPIYLLPPEYQVHVFQSVLTPETRTASIRLVRTERYKRQGDSVQGGGPVVLPKVINKETVRGFYRESNRTKRYQPNRNDDPEPIILLRGKKKKGEHKERKERHSGYNGIEVRQLASSKDLDMFRRKKISSAGSENQGNTIQEMIQEQERLHRTPDALTELEWVEGMPYKVSFEPCLDEAPIVRMTQAVSHAIRDARHWTNLGPIVYREGVKAGGTRALGLVNCYPEVLAFSGRAAPKEATDLVWHDRREQKVVRKEEAEERSVDEEDESESEDEYDSEDSDALVEEEDESIWLTKYRDDQERIYKFAELIGRERDNYMLLRQWLERPPESDWVEDKIWGYEMVEEDVATTSQGLPKRKGPHRKSQYKGDGKCKRNRKRKDKDKGKDKGKGKAIYVSEEDQEEEIRGMSEDW</sequence>
<feature type="region of interest" description="Disordered" evidence="1">
    <location>
        <begin position="215"/>
        <end position="258"/>
    </location>
</feature>
<feature type="region of interest" description="Disordered" evidence="1">
    <location>
        <begin position="706"/>
        <end position="752"/>
    </location>
</feature>